<dbReference type="EMBL" id="LR031570">
    <property type="protein sequence ID" value="VDC70971.1"/>
    <property type="molecule type" value="Genomic_DNA"/>
</dbReference>
<proteinExistence type="predicted"/>
<protein>
    <submittedName>
        <fullName evidence="1">Uncharacterized protein</fullName>
    </submittedName>
</protein>
<accession>A0A3P5ZDY2</accession>
<organism evidence="1">
    <name type="scientific">Brassica campestris</name>
    <name type="common">Field mustard</name>
    <dbReference type="NCBI Taxonomy" id="3711"/>
    <lineage>
        <taxon>Eukaryota</taxon>
        <taxon>Viridiplantae</taxon>
        <taxon>Streptophyta</taxon>
        <taxon>Embryophyta</taxon>
        <taxon>Tracheophyta</taxon>
        <taxon>Spermatophyta</taxon>
        <taxon>Magnoliopsida</taxon>
        <taxon>eudicotyledons</taxon>
        <taxon>Gunneridae</taxon>
        <taxon>Pentapetalae</taxon>
        <taxon>rosids</taxon>
        <taxon>malvids</taxon>
        <taxon>Brassicales</taxon>
        <taxon>Brassicaceae</taxon>
        <taxon>Brassiceae</taxon>
        <taxon>Brassica</taxon>
    </lineage>
</organism>
<dbReference type="AlphaFoldDB" id="A0A3P5ZDY2"/>
<name>A0A3P5ZDY2_BRACM</name>
<gene>
    <name evidence="1" type="ORF">BRAA05T20685Z</name>
</gene>
<sequence length="33" mass="4001">MRKWRFISDQMILSLRSETCSMLMLRWAMQPGP</sequence>
<evidence type="ECO:0000313" key="1">
    <source>
        <dbReference type="EMBL" id="VDC70971.1"/>
    </source>
</evidence>
<reference evidence="1" key="1">
    <citation type="submission" date="2018-11" db="EMBL/GenBank/DDBJ databases">
        <authorList>
            <consortium name="Genoscope - CEA"/>
            <person name="William W."/>
        </authorList>
    </citation>
    <scope>NUCLEOTIDE SEQUENCE</scope>
</reference>